<evidence type="ECO:0000259" key="2">
    <source>
        <dbReference type="PROSITE" id="PS51352"/>
    </source>
</evidence>
<sequence length="122" mass="13979">MAVFDPRYVTELAPSDFDDRMRTKPSECSFVVFYAPWCPHCHSIAPIWNDMGKLARKDTSFGVYSLNGDKYKSFVKLLSKKVEITGFPTILIFKGDDIHVYNDDRTITALMNKCSKICKGKR</sequence>
<dbReference type="PROSITE" id="PS00194">
    <property type="entry name" value="THIOREDOXIN_1"/>
    <property type="match status" value="1"/>
</dbReference>
<dbReference type="CDD" id="cd02961">
    <property type="entry name" value="PDI_a_family"/>
    <property type="match status" value="1"/>
</dbReference>
<dbReference type="Gene3D" id="3.40.30.10">
    <property type="entry name" value="Glutaredoxin"/>
    <property type="match status" value="1"/>
</dbReference>
<dbReference type="SUPFAM" id="SSF52833">
    <property type="entry name" value="Thioredoxin-like"/>
    <property type="match status" value="1"/>
</dbReference>
<protein>
    <recommendedName>
        <fullName evidence="2">Thioredoxin domain-containing protein</fullName>
    </recommendedName>
</protein>
<proteinExistence type="inferred from homology"/>
<dbReference type="GO" id="GO:0005783">
    <property type="term" value="C:endoplasmic reticulum"/>
    <property type="evidence" value="ECO:0007669"/>
    <property type="project" value="TreeGrafter"/>
</dbReference>
<dbReference type="GO" id="GO:0003756">
    <property type="term" value="F:protein disulfide isomerase activity"/>
    <property type="evidence" value="ECO:0007669"/>
    <property type="project" value="TreeGrafter"/>
</dbReference>
<name>A0A6C0LZ99_9ZZZZ</name>
<dbReference type="Pfam" id="PF00085">
    <property type="entry name" value="Thioredoxin"/>
    <property type="match status" value="1"/>
</dbReference>
<dbReference type="AlphaFoldDB" id="A0A6C0LZ99"/>
<dbReference type="InterPro" id="IPR036249">
    <property type="entry name" value="Thioredoxin-like_sf"/>
</dbReference>
<dbReference type="PRINTS" id="PR00421">
    <property type="entry name" value="THIOREDOXIN"/>
</dbReference>
<evidence type="ECO:0000313" key="3">
    <source>
        <dbReference type="EMBL" id="QHU35710.1"/>
    </source>
</evidence>
<dbReference type="PANTHER" id="PTHR45672">
    <property type="entry name" value="PROTEIN DISULFIDE-ISOMERASE C17H9.14C-RELATED"/>
    <property type="match status" value="1"/>
</dbReference>
<comment type="similarity">
    <text evidence="1">Belongs to the protein disulfide isomerase family.</text>
</comment>
<reference evidence="3" key="1">
    <citation type="journal article" date="2020" name="Nature">
        <title>Giant virus diversity and host interactions through global metagenomics.</title>
        <authorList>
            <person name="Schulz F."/>
            <person name="Roux S."/>
            <person name="Paez-Espino D."/>
            <person name="Jungbluth S."/>
            <person name="Walsh D.A."/>
            <person name="Denef V.J."/>
            <person name="McMahon K.D."/>
            <person name="Konstantinidis K.T."/>
            <person name="Eloe-Fadrosh E.A."/>
            <person name="Kyrpides N.C."/>
            <person name="Woyke T."/>
        </authorList>
    </citation>
    <scope>NUCLEOTIDE SEQUENCE</scope>
    <source>
        <strain evidence="3">GVMAG-S-1029409-49</strain>
    </source>
</reference>
<accession>A0A6C0LZ99</accession>
<dbReference type="PROSITE" id="PS51352">
    <property type="entry name" value="THIOREDOXIN_2"/>
    <property type="match status" value="1"/>
</dbReference>
<dbReference type="EMBL" id="MN740610">
    <property type="protein sequence ID" value="QHU35710.1"/>
    <property type="molecule type" value="Genomic_DNA"/>
</dbReference>
<dbReference type="PANTHER" id="PTHR45672:SF11">
    <property type="entry name" value="PROTEIN DISULFIDE-ISOMERASE C17H9.14C"/>
    <property type="match status" value="1"/>
</dbReference>
<dbReference type="InterPro" id="IPR013766">
    <property type="entry name" value="Thioredoxin_domain"/>
</dbReference>
<dbReference type="GO" id="GO:0006457">
    <property type="term" value="P:protein folding"/>
    <property type="evidence" value="ECO:0007669"/>
    <property type="project" value="TreeGrafter"/>
</dbReference>
<dbReference type="InterPro" id="IPR017937">
    <property type="entry name" value="Thioredoxin_CS"/>
</dbReference>
<evidence type="ECO:0000256" key="1">
    <source>
        <dbReference type="ARBA" id="ARBA00006347"/>
    </source>
</evidence>
<dbReference type="InterPro" id="IPR051063">
    <property type="entry name" value="PDI"/>
</dbReference>
<feature type="domain" description="Thioredoxin" evidence="2">
    <location>
        <begin position="1"/>
        <end position="122"/>
    </location>
</feature>
<organism evidence="3">
    <name type="scientific">viral metagenome</name>
    <dbReference type="NCBI Taxonomy" id="1070528"/>
    <lineage>
        <taxon>unclassified sequences</taxon>
        <taxon>metagenomes</taxon>
        <taxon>organismal metagenomes</taxon>
    </lineage>
</organism>